<dbReference type="PANTHER" id="PTHR20905:SF1">
    <property type="entry name" value="AT07410P-RELATED"/>
    <property type="match status" value="1"/>
</dbReference>
<accession>A0ABQ8SXW7</accession>
<dbReference type="CDD" id="cd04301">
    <property type="entry name" value="NAT_SF"/>
    <property type="match status" value="2"/>
</dbReference>
<protein>
    <recommendedName>
        <fullName evidence="1">N-acetyltransferase domain-containing protein</fullName>
    </recommendedName>
</protein>
<feature type="domain" description="N-acetyltransferase" evidence="1">
    <location>
        <begin position="57"/>
        <end position="256"/>
    </location>
</feature>
<sequence length="494" mass="55574">MGSIAAWIDYQVGIGTYVERVATLNPGIRKTPQLRLWQHRVISQLNSSSLLKMSEGYDIVTAKEDDKERIAEYLRKYFFPESPVNVASGASPNRRADEIIGLKYLSQGTSLLAVSKDDGRILGATINYDTFPKDKAPEDTFSKNLSNEAYAKIEKFVRLLEDNADIWKLTGVDRGLYIYILSVDPATRGRGIAKALMEQTREVARSMGYPMVWIICSNVYSIRIARNMGMDAAYTMPFSEYKDKDGKPIFNVLRTESRDQRLIGAWIVLQYRKSSAELTMSDFYDIVIAQEDDKERIADFLRKFYLADSPMNVASGAPPNRKTNEIAGLQFLSQGTSLMALSKDDGRILGVSVSFDTFPNNAASETSFNNNLSSESYVKIQKMVRHLEDNADIWNLTGADRGLYVHTLSVDTATRGKGIAKTIMQRTLDIARSRGYPMAWIICSNVYSIRIARNLGMHAAYTLPFSEYKDENGKPIMNIPYPNAECVVFVEKLN</sequence>
<keyword evidence="3" id="KW-1185">Reference proteome</keyword>
<dbReference type="Gene3D" id="3.40.630.30">
    <property type="match status" value="2"/>
</dbReference>
<proteinExistence type="predicted"/>
<feature type="domain" description="N-acetyltransferase" evidence="1">
    <location>
        <begin position="284"/>
        <end position="482"/>
    </location>
</feature>
<dbReference type="Proteomes" id="UP001148838">
    <property type="component" value="Unassembled WGS sequence"/>
</dbReference>
<dbReference type="Pfam" id="PF00583">
    <property type="entry name" value="Acetyltransf_1"/>
    <property type="match status" value="2"/>
</dbReference>
<gene>
    <name evidence="2" type="ORF">ANN_15018</name>
</gene>
<organism evidence="2 3">
    <name type="scientific">Periplaneta americana</name>
    <name type="common">American cockroach</name>
    <name type="synonym">Blatta americana</name>
    <dbReference type="NCBI Taxonomy" id="6978"/>
    <lineage>
        <taxon>Eukaryota</taxon>
        <taxon>Metazoa</taxon>
        <taxon>Ecdysozoa</taxon>
        <taxon>Arthropoda</taxon>
        <taxon>Hexapoda</taxon>
        <taxon>Insecta</taxon>
        <taxon>Pterygota</taxon>
        <taxon>Neoptera</taxon>
        <taxon>Polyneoptera</taxon>
        <taxon>Dictyoptera</taxon>
        <taxon>Blattodea</taxon>
        <taxon>Blattoidea</taxon>
        <taxon>Blattidae</taxon>
        <taxon>Blattinae</taxon>
        <taxon>Periplaneta</taxon>
    </lineage>
</organism>
<evidence type="ECO:0000313" key="3">
    <source>
        <dbReference type="Proteomes" id="UP001148838"/>
    </source>
</evidence>
<reference evidence="2 3" key="1">
    <citation type="journal article" date="2022" name="Allergy">
        <title>Genome assembly and annotation of Periplaneta americana reveal a comprehensive cockroach allergen profile.</title>
        <authorList>
            <person name="Wang L."/>
            <person name="Xiong Q."/>
            <person name="Saelim N."/>
            <person name="Wang L."/>
            <person name="Nong W."/>
            <person name="Wan A.T."/>
            <person name="Shi M."/>
            <person name="Liu X."/>
            <person name="Cao Q."/>
            <person name="Hui J.H.L."/>
            <person name="Sookrung N."/>
            <person name="Leung T.F."/>
            <person name="Tungtrongchitr A."/>
            <person name="Tsui S.K.W."/>
        </authorList>
    </citation>
    <scope>NUCLEOTIDE SEQUENCE [LARGE SCALE GENOMIC DNA]</scope>
    <source>
        <strain evidence="2">PWHHKU_190912</strain>
    </source>
</reference>
<dbReference type="PROSITE" id="PS51186">
    <property type="entry name" value="GNAT"/>
    <property type="match status" value="2"/>
</dbReference>
<dbReference type="SUPFAM" id="SSF55729">
    <property type="entry name" value="Acyl-CoA N-acyltransferases (Nat)"/>
    <property type="match status" value="2"/>
</dbReference>
<comment type="caution">
    <text evidence="2">The sequence shown here is derived from an EMBL/GenBank/DDBJ whole genome shotgun (WGS) entry which is preliminary data.</text>
</comment>
<dbReference type="InterPro" id="IPR016181">
    <property type="entry name" value="Acyl_CoA_acyltransferase"/>
</dbReference>
<dbReference type="InterPro" id="IPR000182">
    <property type="entry name" value="GNAT_dom"/>
</dbReference>
<dbReference type="PANTHER" id="PTHR20905">
    <property type="entry name" value="N-ACETYLTRANSFERASE-RELATED"/>
    <property type="match status" value="1"/>
</dbReference>
<dbReference type="EMBL" id="JAJSOF020000019">
    <property type="protein sequence ID" value="KAJ4439062.1"/>
    <property type="molecule type" value="Genomic_DNA"/>
</dbReference>
<evidence type="ECO:0000313" key="2">
    <source>
        <dbReference type="EMBL" id="KAJ4439062.1"/>
    </source>
</evidence>
<name>A0ABQ8SXW7_PERAM</name>
<evidence type="ECO:0000259" key="1">
    <source>
        <dbReference type="PROSITE" id="PS51186"/>
    </source>
</evidence>